<gene>
    <name evidence="1" type="ORF">RUM44_005622</name>
</gene>
<dbReference type="EMBL" id="JAWJWF010000052">
    <property type="protein sequence ID" value="KAK6617291.1"/>
    <property type="molecule type" value="Genomic_DNA"/>
</dbReference>
<evidence type="ECO:0000313" key="2">
    <source>
        <dbReference type="Proteomes" id="UP001359485"/>
    </source>
</evidence>
<protein>
    <submittedName>
        <fullName evidence="1">Uncharacterized protein</fullName>
    </submittedName>
</protein>
<comment type="caution">
    <text evidence="1">The sequence shown here is derived from an EMBL/GenBank/DDBJ whole genome shotgun (WGS) entry which is preliminary data.</text>
</comment>
<sequence>MPKKVTRPHSETSPIPVADQGSITFQSLKSHTTTTIQPDKIGIVMTLITPISRGSEYYCPDRNYVPKNSVISQSSPKLNITEHKTRPAYGNSLTAQLRSWKKRRNGKKGTKDKGLSSRLSRLKTFPLKTNYLQLETKGKNPTKESVFDAARKDIVQGTGRIRTTVVCWCTVEKKTELQERKQAEMCGPFKQSLGGLTYFVTFVVDSSVWMEWTDACFLKNKSEVRDKVSSMYNPTMGGST</sequence>
<proteinExistence type="predicted"/>
<keyword evidence="2" id="KW-1185">Reference proteome</keyword>
<dbReference type="Proteomes" id="UP001359485">
    <property type="component" value="Unassembled WGS sequence"/>
</dbReference>
<name>A0ABR1AEC7_POLSC</name>
<organism evidence="1 2">
    <name type="scientific">Polyplax serrata</name>
    <name type="common">Common mouse louse</name>
    <dbReference type="NCBI Taxonomy" id="468196"/>
    <lineage>
        <taxon>Eukaryota</taxon>
        <taxon>Metazoa</taxon>
        <taxon>Ecdysozoa</taxon>
        <taxon>Arthropoda</taxon>
        <taxon>Hexapoda</taxon>
        <taxon>Insecta</taxon>
        <taxon>Pterygota</taxon>
        <taxon>Neoptera</taxon>
        <taxon>Paraneoptera</taxon>
        <taxon>Psocodea</taxon>
        <taxon>Troctomorpha</taxon>
        <taxon>Phthiraptera</taxon>
        <taxon>Anoplura</taxon>
        <taxon>Polyplacidae</taxon>
        <taxon>Polyplax</taxon>
    </lineage>
</organism>
<accession>A0ABR1AEC7</accession>
<reference evidence="1 2" key="1">
    <citation type="submission" date="2023-09" db="EMBL/GenBank/DDBJ databases">
        <title>Genomes of two closely related lineages of the louse Polyplax serrata with different host specificities.</title>
        <authorList>
            <person name="Martinu J."/>
            <person name="Tarabai H."/>
            <person name="Stefka J."/>
            <person name="Hypsa V."/>
        </authorList>
    </citation>
    <scope>NUCLEOTIDE SEQUENCE [LARGE SCALE GENOMIC DNA]</scope>
    <source>
        <strain evidence="1">98ZLc_SE</strain>
    </source>
</reference>
<evidence type="ECO:0000313" key="1">
    <source>
        <dbReference type="EMBL" id="KAK6617291.1"/>
    </source>
</evidence>